<gene>
    <name evidence="1" type="ORF">CPter91_0239</name>
</gene>
<organism evidence="1 2">
    <name type="scientific">Collimonas pratensis</name>
    <dbReference type="NCBI Taxonomy" id="279113"/>
    <lineage>
        <taxon>Bacteria</taxon>
        <taxon>Pseudomonadati</taxon>
        <taxon>Pseudomonadota</taxon>
        <taxon>Betaproteobacteria</taxon>
        <taxon>Burkholderiales</taxon>
        <taxon>Oxalobacteraceae</taxon>
        <taxon>Collimonas</taxon>
    </lineage>
</organism>
<dbReference type="EMBL" id="CP013234">
    <property type="protein sequence ID" value="AMP02638.1"/>
    <property type="molecule type" value="Genomic_DNA"/>
</dbReference>
<proteinExistence type="predicted"/>
<accession>A0A127PXU7</accession>
<protein>
    <submittedName>
        <fullName evidence="1">Uncharacterized protein</fullName>
    </submittedName>
</protein>
<name>A0A127PXU7_9BURK</name>
<reference evidence="1 2" key="1">
    <citation type="submission" date="2015-11" db="EMBL/GenBank/DDBJ databases">
        <title>Exploring the genomic traits of fungus-feeding bacterial genus Collimonas.</title>
        <authorList>
            <person name="Song C."/>
            <person name="Schmidt R."/>
            <person name="de Jager V."/>
            <person name="Krzyzanowska D."/>
            <person name="Jongedijk E."/>
            <person name="Cankar K."/>
            <person name="Beekwilder J."/>
            <person name="van Veen A."/>
            <person name="de Boer W."/>
            <person name="van Veen J.A."/>
            <person name="Garbeva P."/>
        </authorList>
    </citation>
    <scope>NUCLEOTIDE SEQUENCE [LARGE SCALE GENOMIC DNA]</scope>
    <source>
        <strain evidence="1 2">Ter91</strain>
    </source>
</reference>
<dbReference type="KEGG" id="cpra:CPter91_0239"/>
<sequence length="47" mass="5685">MSQEYYQVSRGFNLTKKFLELPCHVRLVEWYPQYHLSALLATYSFLL</sequence>
<evidence type="ECO:0000313" key="1">
    <source>
        <dbReference type="EMBL" id="AMP02638.1"/>
    </source>
</evidence>
<dbReference type="AlphaFoldDB" id="A0A127PXU7"/>
<evidence type="ECO:0000313" key="2">
    <source>
        <dbReference type="Proteomes" id="UP000074561"/>
    </source>
</evidence>
<dbReference type="Proteomes" id="UP000074561">
    <property type="component" value="Chromosome"/>
</dbReference>